<dbReference type="PANTHER" id="PTHR43364:SF4">
    <property type="entry name" value="NAD(P)-LINKED OXIDOREDUCTASE SUPERFAMILY PROTEIN"/>
    <property type="match status" value="1"/>
</dbReference>
<evidence type="ECO:0000259" key="2">
    <source>
        <dbReference type="Pfam" id="PF00248"/>
    </source>
</evidence>
<evidence type="ECO:0000256" key="1">
    <source>
        <dbReference type="ARBA" id="ARBA00023002"/>
    </source>
</evidence>
<dbReference type="InterPro" id="IPR023210">
    <property type="entry name" value="NADP_OxRdtase_dom"/>
</dbReference>
<keyword evidence="4" id="KW-1185">Reference proteome</keyword>
<dbReference type="InterPro" id="IPR036812">
    <property type="entry name" value="NAD(P)_OxRdtase_dom_sf"/>
</dbReference>
<dbReference type="Proteomes" id="UP000070366">
    <property type="component" value="Unassembled WGS sequence"/>
</dbReference>
<dbReference type="CDD" id="cd19085">
    <property type="entry name" value="AKR_AKR11B3"/>
    <property type="match status" value="1"/>
</dbReference>
<dbReference type="InterPro" id="IPR018170">
    <property type="entry name" value="Aldo/ket_reductase_CS"/>
</dbReference>
<sequence length="335" mass="37497">MNYFKLKTTTENVSVIALGCWAFGGGDYWANSENDGESLATIDRALDLGINFFDTADSYGGGHSDEVLGRAMKGRRDKFVIASKAYLDMLREKDLTETVERGLRRMGTDYIDLFYPHFASREIPFEETFGTLLKLKRQGKIRAIGMSNFGVRSIRRVAALGLMDEIAIHQLPYSLLWRAIEYGIQQETVDSGVGIICYSTLAQGLLSGRFDQAEDVPSNFKVLRFFNSERVEAAHGEKGCEKETFEAIRSLKEICAEAGVPMPAAALAWLYHQPGVQCVLTGPRCPQRLVENLEALETRLSPRLAEQMTAATDKLKACLGKNPDMWMSEEESRFF</sequence>
<feature type="domain" description="NADP-dependent oxidoreductase" evidence="2">
    <location>
        <begin position="16"/>
        <end position="310"/>
    </location>
</feature>
<protein>
    <submittedName>
        <fullName evidence="3">Oxidoreductase, aldo/keto reductase family protein</fullName>
    </submittedName>
</protein>
<dbReference type="PATRIC" id="fig|626937.4.peg.1747"/>
<dbReference type="STRING" id="626937.HMPREF3293_01769"/>
<proteinExistence type="predicted"/>
<reference evidence="3 4" key="1">
    <citation type="submission" date="2016-02" db="EMBL/GenBank/DDBJ databases">
        <authorList>
            <person name="Wen L."/>
            <person name="He K."/>
            <person name="Yang H."/>
        </authorList>
    </citation>
    <scope>NUCLEOTIDE SEQUENCE [LARGE SCALE GENOMIC DNA]</scope>
    <source>
        <strain evidence="3 4">DSM 22607</strain>
    </source>
</reference>
<name>A0A136Q4F2_9FIRM</name>
<gene>
    <name evidence="3" type="ORF">HMPREF3293_01769</name>
</gene>
<dbReference type="GO" id="GO:0016491">
    <property type="term" value="F:oxidoreductase activity"/>
    <property type="evidence" value="ECO:0007669"/>
    <property type="project" value="UniProtKB-KW"/>
</dbReference>
<comment type="caution">
    <text evidence="3">The sequence shown here is derived from an EMBL/GenBank/DDBJ whole genome shotgun (WGS) entry which is preliminary data.</text>
</comment>
<dbReference type="PRINTS" id="PR00069">
    <property type="entry name" value="ALDKETRDTASE"/>
</dbReference>
<dbReference type="PROSITE" id="PS00062">
    <property type="entry name" value="ALDOKETO_REDUCTASE_2"/>
    <property type="match status" value="1"/>
</dbReference>
<evidence type="ECO:0000313" key="4">
    <source>
        <dbReference type="Proteomes" id="UP000070366"/>
    </source>
</evidence>
<dbReference type="Pfam" id="PF00248">
    <property type="entry name" value="Aldo_ket_red"/>
    <property type="match status" value="1"/>
</dbReference>
<dbReference type="AlphaFoldDB" id="A0A136Q4F2"/>
<dbReference type="InterPro" id="IPR050523">
    <property type="entry name" value="AKR_Detox_Biosynth"/>
</dbReference>
<dbReference type="PANTHER" id="PTHR43364">
    <property type="entry name" value="NADH-SPECIFIC METHYLGLYOXAL REDUCTASE-RELATED"/>
    <property type="match status" value="1"/>
</dbReference>
<dbReference type="Gene3D" id="3.20.20.100">
    <property type="entry name" value="NADP-dependent oxidoreductase domain"/>
    <property type="match status" value="1"/>
</dbReference>
<dbReference type="RefSeq" id="WP_066519965.1">
    <property type="nucleotide sequence ID" value="NZ_CABMOF010000002.1"/>
</dbReference>
<dbReference type="EMBL" id="LSZW01000061">
    <property type="protein sequence ID" value="KXK65555.1"/>
    <property type="molecule type" value="Genomic_DNA"/>
</dbReference>
<dbReference type="SUPFAM" id="SSF51430">
    <property type="entry name" value="NAD(P)-linked oxidoreductase"/>
    <property type="match status" value="1"/>
</dbReference>
<keyword evidence="1" id="KW-0560">Oxidoreductase</keyword>
<accession>A0A136Q4F2</accession>
<dbReference type="InterPro" id="IPR020471">
    <property type="entry name" value="AKR"/>
</dbReference>
<evidence type="ECO:0000313" key="3">
    <source>
        <dbReference type="EMBL" id="KXK65555.1"/>
    </source>
</evidence>
<organism evidence="3 4">
    <name type="scientific">Christensenella minuta</name>
    <dbReference type="NCBI Taxonomy" id="626937"/>
    <lineage>
        <taxon>Bacteria</taxon>
        <taxon>Bacillati</taxon>
        <taxon>Bacillota</taxon>
        <taxon>Clostridia</taxon>
        <taxon>Christensenellales</taxon>
        <taxon>Christensenellaceae</taxon>
        <taxon>Christensenella</taxon>
    </lineage>
</organism>